<dbReference type="EMBL" id="VBSB01000003">
    <property type="protein sequence ID" value="NTY58808.1"/>
    <property type="molecule type" value="Genomic_DNA"/>
</dbReference>
<sequence>MIGVPQSFVFPCASAESVVTSAAAVTPMHTRDKTMIKGLLTAAAAAGAIALAGAPAAWAITNAEADYIKDLTNAGIAGDQAALIADGYTICKALSGGADPNALSQTYFTNSGQISHAQADAAINFAKTDLCPAG</sequence>
<dbReference type="InterPro" id="IPR007969">
    <property type="entry name" value="DUF732"/>
</dbReference>
<comment type="caution">
    <text evidence="3">The sequence shown here is derived from an EMBL/GenBank/DDBJ whole genome shotgun (WGS) entry which is preliminary data.</text>
</comment>
<keyword evidence="1" id="KW-0812">Transmembrane</keyword>
<evidence type="ECO:0000256" key="1">
    <source>
        <dbReference type="SAM" id="Phobius"/>
    </source>
</evidence>
<protein>
    <submittedName>
        <fullName evidence="3">DUF732 domain-containing protein</fullName>
    </submittedName>
</protein>
<accession>A0ABX2JM95</accession>
<keyword evidence="1" id="KW-0472">Membrane</keyword>
<dbReference type="Proteomes" id="UP000708347">
    <property type="component" value="Unassembled WGS sequence"/>
</dbReference>
<evidence type="ECO:0000313" key="4">
    <source>
        <dbReference type="Proteomes" id="UP000708347"/>
    </source>
</evidence>
<dbReference type="Pfam" id="PF05305">
    <property type="entry name" value="DUF732"/>
    <property type="match status" value="1"/>
</dbReference>
<reference evidence="3 4" key="1">
    <citation type="submission" date="2019-05" db="EMBL/GenBank/DDBJ databases">
        <title>Mycolicibacterium sphagni ENV482 genome assembly.</title>
        <authorList>
            <person name="Chen W."/>
            <person name="Faulkner N.W."/>
            <person name="Hyman M.R."/>
        </authorList>
    </citation>
    <scope>NUCLEOTIDE SEQUENCE [LARGE SCALE GENOMIC DNA]</scope>
    <source>
        <strain evidence="3 4">ENV482</strain>
    </source>
</reference>
<gene>
    <name evidence="3" type="ORF">FEG63_04485</name>
</gene>
<feature type="transmembrane region" description="Helical" evidence="1">
    <location>
        <begin position="38"/>
        <end position="60"/>
    </location>
</feature>
<keyword evidence="4" id="KW-1185">Reference proteome</keyword>
<evidence type="ECO:0000313" key="3">
    <source>
        <dbReference type="EMBL" id="NTY58808.1"/>
    </source>
</evidence>
<feature type="domain" description="DUF732" evidence="2">
    <location>
        <begin position="64"/>
        <end position="132"/>
    </location>
</feature>
<proteinExistence type="predicted"/>
<name>A0ABX2JM95_9MYCO</name>
<keyword evidence="1" id="KW-1133">Transmembrane helix</keyword>
<organism evidence="3 4">
    <name type="scientific">Mycolicibacterium sphagni</name>
    <dbReference type="NCBI Taxonomy" id="1786"/>
    <lineage>
        <taxon>Bacteria</taxon>
        <taxon>Bacillati</taxon>
        <taxon>Actinomycetota</taxon>
        <taxon>Actinomycetes</taxon>
        <taxon>Mycobacteriales</taxon>
        <taxon>Mycobacteriaceae</taxon>
        <taxon>Mycolicibacterium</taxon>
    </lineage>
</organism>
<evidence type="ECO:0000259" key="2">
    <source>
        <dbReference type="Pfam" id="PF05305"/>
    </source>
</evidence>